<dbReference type="AlphaFoldDB" id="A0A8T4C7G9"/>
<comment type="caution">
    <text evidence="1">The sequence shown here is derived from an EMBL/GenBank/DDBJ whole genome shotgun (WGS) entry which is preliminary data.</text>
</comment>
<dbReference type="Pfam" id="PF00480">
    <property type="entry name" value="ROK"/>
    <property type="match status" value="1"/>
</dbReference>
<dbReference type="InterPro" id="IPR043129">
    <property type="entry name" value="ATPase_NBD"/>
</dbReference>
<name>A0A8T4C7G9_9ARCH</name>
<sequence length="291" mass="31028">MLMPLIECFDVGGTSIRGAIIENENILVKKTIPSVSGNFSALISVIQQLSHEIRGLAKKETVDGTIIGLPGPIRGNVLLNSGPLGITSSVSLGPLLQAFPNLVKIENDLKLAVHAEFFRGQGNGLDSFYLLAISTGMGTGLVWNKKIVSGTMGEFGHVVLDAKPAAIPCVLPHRGCWFAYSSGKGIEMQSSHSSKDVFLLAKNGDEKSKKIIAAARAANAHGIGNMLNVFAVQKIIIMGSLGLSQFEEIIPTEQEIQPFTLHPIPPIVPSLLGDDVGLWGAYYFGVEAKKE</sequence>
<protein>
    <submittedName>
        <fullName evidence="1">ROK family protein</fullName>
    </submittedName>
</protein>
<evidence type="ECO:0000313" key="2">
    <source>
        <dbReference type="Proteomes" id="UP000774699"/>
    </source>
</evidence>
<dbReference type="SUPFAM" id="SSF53067">
    <property type="entry name" value="Actin-like ATPase domain"/>
    <property type="match status" value="1"/>
</dbReference>
<dbReference type="Gene3D" id="3.30.420.40">
    <property type="match status" value="2"/>
</dbReference>
<dbReference type="Proteomes" id="UP000774699">
    <property type="component" value="Unassembled WGS sequence"/>
</dbReference>
<evidence type="ECO:0000313" key="1">
    <source>
        <dbReference type="EMBL" id="MBM3282381.1"/>
    </source>
</evidence>
<organism evidence="1 2">
    <name type="scientific">Candidatus Iainarchaeum sp</name>
    <dbReference type="NCBI Taxonomy" id="3101447"/>
    <lineage>
        <taxon>Archaea</taxon>
        <taxon>Candidatus Iainarchaeota</taxon>
        <taxon>Candidatus Iainarchaeia</taxon>
        <taxon>Candidatus Iainarchaeales</taxon>
        <taxon>Candidatus Iainarchaeaceae</taxon>
        <taxon>Candidatus Iainarchaeum</taxon>
    </lineage>
</organism>
<dbReference type="EMBL" id="VGJJ01000028">
    <property type="protein sequence ID" value="MBM3282381.1"/>
    <property type="molecule type" value="Genomic_DNA"/>
</dbReference>
<dbReference type="PANTHER" id="PTHR18964">
    <property type="entry name" value="ROK (REPRESSOR, ORF, KINASE) FAMILY"/>
    <property type="match status" value="1"/>
</dbReference>
<gene>
    <name evidence="1" type="ORF">FJY86_03515</name>
</gene>
<reference evidence="1" key="1">
    <citation type="submission" date="2019-03" db="EMBL/GenBank/DDBJ databases">
        <title>Lake Tanganyika Metagenome-Assembled Genomes (MAGs).</title>
        <authorList>
            <person name="Tran P."/>
        </authorList>
    </citation>
    <scope>NUCLEOTIDE SEQUENCE</scope>
    <source>
        <strain evidence="1">M_DeepCast_50m_m2_156</strain>
    </source>
</reference>
<accession>A0A8T4C7G9</accession>
<dbReference type="InterPro" id="IPR000600">
    <property type="entry name" value="ROK"/>
</dbReference>
<dbReference type="PANTHER" id="PTHR18964:SF149">
    <property type="entry name" value="BIFUNCTIONAL UDP-N-ACETYLGLUCOSAMINE 2-EPIMERASE_N-ACETYLMANNOSAMINE KINASE"/>
    <property type="match status" value="1"/>
</dbReference>
<proteinExistence type="predicted"/>